<feature type="domain" description="FIIND" evidence="8">
    <location>
        <begin position="37"/>
        <end position="321"/>
    </location>
</feature>
<evidence type="ECO:0000256" key="6">
    <source>
        <dbReference type="SAM" id="MobiDB-lite"/>
    </source>
</evidence>
<dbReference type="Ensembl" id="ENSENLT00000029358.1">
    <property type="protein sequence ID" value="ENSENLP00000028504.1"/>
    <property type="gene ID" value="ENSENLG00000012735.1"/>
</dbReference>
<feature type="domain" description="CARD" evidence="7">
    <location>
        <begin position="323"/>
        <end position="405"/>
    </location>
</feature>
<dbReference type="PANTHER" id="PTHR46985">
    <property type="entry name" value="NACHT, LRR AND PYD DOMAINS-CONTAINING PROTEIN 1"/>
    <property type="match status" value="1"/>
</dbReference>
<keyword evidence="4" id="KW-0391">Immunity</keyword>
<dbReference type="SUPFAM" id="SSF47986">
    <property type="entry name" value="DEATH domain"/>
    <property type="match status" value="1"/>
</dbReference>
<dbReference type="InterPro" id="IPR051249">
    <property type="entry name" value="NLRP_Inflammasome"/>
</dbReference>
<dbReference type="GO" id="GO:0005829">
    <property type="term" value="C:cytosol"/>
    <property type="evidence" value="ECO:0007669"/>
    <property type="project" value="UniProtKB-SubCell"/>
</dbReference>
<feature type="compositionally biased region" description="Basic residues" evidence="6">
    <location>
        <begin position="1"/>
        <end position="11"/>
    </location>
</feature>
<feature type="region of interest" description="Disordered" evidence="6">
    <location>
        <begin position="1"/>
        <end position="28"/>
    </location>
</feature>
<evidence type="ECO:0000256" key="4">
    <source>
        <dbReference type="ARBA" id="ARBA00022859"/>
    </source>
</evidence>
<dbReference type="PROSITE" id="PS51830">
    <property type="entry name" value="FIIND"/>
    <property type="match status" value="1"/>
</dbReference>
<sequence>MKRSAKEKHHVQSLNNIQGPKGKTFTRSESLPNMTLQTSFEDFTPDVLDQENEESDESYSFRCCRPGLYRCRVTGLLFLMDGEGEVVYRTVPWDRRLLAQYGKKPAGPLFDITCVQQSVCQLHLPHCEISSTGGRRFLWVAHVNHDGLEIIRPHQTTETHVIINISGFSGYGNIKDEDSPAVPIRAMVLLFYRPSADPDEESVVSVLMLPKNVPLLDVRRTRKKLVGEENYIETHSQCKLLPYQEYTLSSFPQDNTVLVQPPSAEFDSENYDNFIPSFQVILETLKKHIKLTLTDSDSSHAVWQTRVCFPSSGLKKPCWLSPLNLPSDRTLLDIRTSFIDGVSEPVLKSLLDHLLQKEVIADCEMGSMKGIWDHFDKARSVIDLVRNKGEAASSIMIEFLCKKDPFFSEHLGLI</sequence>
<dbReference type="GO" id="GO:0042981">
    <property type="term" value="P:regulation of apoptotic process"/>
    <property type="evidence" value="ECO:0007669"/>
    <property type="project" value="InterPro"/>
</dbReference>
<reference evidence="9" key="2">
    <citation type="submission" date="2025-08" db="UniProtKB">
        <authorList>
            <consortium name="Ensembl"/>
        </authorList>
    </citation>
    <scope>IDENTIFICATION</scope>
</reference>
<evidence type="ECO:0000259" key="7">
    <source>
        <dbReference type="PROSITE" id="PS50209"/>
    </source>
</evidence>
<accession>A0A665V9W8</accession>
<dbReference type="Pfam" id="PF13553">
    <property type="entry name" value="FIIND"/>
    <property type="match status" value="1"/>
</dbReference>
<evidence type="ECO:0000256" key="5">
    <source>
        <dbReference type="ARBA" id="ARBA00023198"/>
    </source>
</evidence>
<reference evidence="9" key="3">
    <citation type="submission" date="2025-09" db="UniProtKB">
        <authorList>
            <consortium name="Ensembl"/>
        </authorList>
    </citation>
    <scope>IDENTIFICATION</scope>
</reference>
<dbReference type="PROSITE" id="PS50209">
    <property type="entry name" value="CARD"/>
    <property type="match status" value="1"/>
</dbReference>
<proteinExistence type="predicted"/>
<dbReference type="InParanoid" id="A0A665V9W8"/>
<protein>
    <recommendedName>
        <fullName evidence="11">FIIND domain-containing protein</fullName>
    </recommendedName>
</protein>
<keyword evidence="2" id="KW-0963">Cytoplasm</keyword>
<comment type="subcellular location">
    <subcellularLocation>
        <location evidence="1">Cytoplasm</location>
        <location evidence="1">Cytosol</location>
    </subcellularLocation>
</comment>
<dbReference type="InterPro" id="IPR025307">
    <property type="entry name" value="FIIND_dom"/>
</dbReference>
<evidence type="ECO:0000313" key="9">
    <source>
        <dbReference type="Ensembl" id="ENSENLP00000028504.1"/>
    </source>
</evidence>
<evidence type="ECO:0008006" key="11">
    <source>
        <dbReference type="Google" id="ProtNLM"/>
    </source>
</evidence>
<dbReference type="PANTHER" id="PTHR46985:SF2">
    <property type="entry name" value="APOPTOSIS-ASSOCIATED SPECK-LIKE PROTEIN CONTAINING A CARD"/>
    <property type="match status" value="1"/>
</dbReference>
<dbReference type="GO" id="GO:0006954">
    <property type="term" value="P:inflammatory response"/>
    <property type="evidence" value="ECO:0007669"/>
    <property type="project" value="UniProtKB-KW"/>
</dbReference>
<keyword evidence="10" id="KW-1185">Reference proteome</keyword>
<dbReference type="AlphaFoldDB" id="A0A665V9W8"/>
<keyword evidence="3" id="KW-0399">Innate immunity</keyword>
<dbReference type="Pfam" id="PF23679">
    <property type="entry name" value="UPA-FIIND"/>
    <property type="match status" value="1"/>
</dbReference>
<evidence type="ECO:0000256" key="3">
    <source>
        <dbReference type="ARBA" id="ARBA00022588"/>
    </source>
</evidence>
<dbReference type="OMA" id="DENSPCE"/>
<keyword evidence="5" id="KW-0395">Inflammatory response</keyword>
<reference evidence="9" key="1">
    <citation type="submission" date="2021-04" db="EMBL/GenBank/DDBJ databases">
        <authorList>
            <consortium name="Wellcome Sanger Institute Data Sharing"/>
        </authorList>
    </citation>
    <scope>NUCLEOTIDE SEQUENCE [LARGE SCALE GENOMIC DNA]</scope>
</reference>
<dbReference type="Pfam" id="PF00619">
    <property type="entry name" value="CARD"/>
    <property type="match status" value="1"/>
</dbReference>
<dbReference type="InterPro" id="IPR011029">
    <property type="entry name" value="DEATH-like_dom_sf"/>
</dbReference>
<name>A0A665V9W8_ECHNA</name>
<evidence type="ECO:0000313" key="10">
    <source>
        <dbReference type="Proteomes" id="UP000472264"/>
    </source>
</evidence>
<dbReference type="GO" id="GO:0045087">
    <property type="term" value="P:innate immune response"/>
    <property type="evidence" value="ECO:0007669"/>
    <property type="project" value="UniProtKB-KW"/>
</dbReference>
<organism evidence="9 10">
    <name type="scientific">Echeneis naucrates</name>
    <name type="common">Live sharksucker</name>
    <dbReference type="NCBI Taxonomy" id="173247"/>
    <lineage>
        <taxon>Eukaryota</taxon>
        <taxon>Metazoa</taxon>
        <taxon>Chordata</taxon>
        <taxon>Craniata</taxon>
        <taxon>Vertebrata</taxon>
        <taxon>Euteleostomi</taxon>
        <taxon>Actinopterygii</taxon>
        <taxon>Neopterygii</taxon>
        <taxon>Teleostei</taxon>
        <taxon>Neoteleostei</taxon>
        <taxon>Acanthomorphata</taxon>
        <taxon>Carangaria</taxon>
        <taxon>Carangiformes</taxon>
        <taxon>Echeneidae</taxon>
        <taxon>Echeneis</taxon>
    </lineage>
</organism>
<evidence type="ECO:0000259" key="8">
    <source>
        <dbReference type="PROSITE" id="PS51830"/>
    </source>
</evidence>
<dbReference type="InterPro" id="IPR001315">
    <property type="entry name" value="CARD"/>
</dbReference>
<evidence type="ECO:0000256" key="2">
    <source>
        <dbReference type="ARBA" id="ARBA00022490"/>
    </source>
</evidence>
<dbReference type="Proteomes" id="UP000472264">
    <property type="component" value="Chromosome 20"/>
</dbReference>
<dbReference type="Gene3D" id="1.10.533.10">
    <property type="entry name" value="Death Domain, Fas"/>
    <property type="match status" value="1"/>
</dbReference>
<gene>
    <name evidence="9" type="primary">LOC115060626</name>
</gene>
<evidence type="ECO:0000256" key="1">
    <source>
        <dbReference type="ARBA" id="ARBA00004514"/>
    </source>
</evidence>